<dbReference type="InterPro" id="IPR052155">
    <property type="entry name" value="Biofilm_reg_signaling"/>
</dbReference>
<feature type="domain" description="EAL" evidence="3">
    <location>
        <begin position="436"/>
        <end position="690"/>
    </location>
</feature>
<dbReference type="SMART" id="SM00091">
    <property type="entry name" value="PAS"/>
    <property type="match status" value="2"/>
</dbReference>
<dbReference type="InterPro" id="IPR029787">
    <property type="entry name" value="Nucleotide_cyclase"/>
</dbReference>
<dbReference type="GO" id="GO:0003824">
    <property type="term" value="F:catalytic activity"/>
    <property type="evidence" value="ECO:0007669"/>
    <property type="project" value="UniProtKB-ARBA"/>
</dbReference>
<dbReference type="EMBL" id="WNKX01000008">
    <property type="protein sequence ID" value="MTW11362.1"/>
    <property type="molecule type" value="Genomic_DNA"/>
</dbReference>
<dbReference type="Gene3D" id="3.30.70.270">
    <property type="match status" value="1"/>
</dbReference>
<proteinExistence type="predicted"/>
<dbReference type="FunFam" id="3.30.70.270:FF:000001">
    <property type="entry name" value="Diguanylate cyclase domain protein"/>
    <property type="match status" value="1"/>
</dbReference>
<dbReference type="RefSeq" id="WP_155454326.1">
    <property type="nucleotide sequence ID" value="NZ_WNKX01000008.1"/>
</dbReference>
<dbReference type="PROSITE" id="PS50112">
    <property type="entry name" value="PAS"/>
    <property type="match status" value="2"/>
</dbReference>
<evidence type="ECO:0000313" key="5">
    <source>
        <dbReference type="EMBL" id="MTW11362.1"/>
    </source>
</evidence>
<evidence type="ECO:0000259" key="1">
    <source>
        <dbReference type="PROSITE" id="PS50112"/>
    </source>
</evidence>
<dbReference type="CDD" id="cd00130">
    <property type="entry name" value="PAS"/>
    <property type="match status" value="2"/>
</dbReference>
<organism evidence="5 6">
    <name type="scientific">Massilia eburnea</name>
    <dbReference type="NCBI Taxonomy" id="1776165"/>
    <lineage>
        <taxon>Bacteria</taxon>
        <taxon>Pseudomonadati</taxon>
        <taxon>Pseudomonadota</taxon>
        <taxon>Betaproteobacteria</taxon>
        <taxon>Burkholderiales</taxon>
        <taxon>Oxalobacteraceae</taxon>
        <taxon>Telluria group</taxon>
        <taxon>Massilia</taxon>
    </lineage>
</organism>
<dbReference type="SMART" id="SM00267">
    <property type="entry name" value="GGDEF"/>
    <property type="match status" value="1"/>
</dbReference>
<dbReference type="Gene3D" id="3.30.450.20">
    <property type="entry name" value="PAS domain"/>
    <property type="match status" value="2"/>
</dbReference>
<dbReference type="CDD" id="cd01948">
    <property type="entry name" value="EAL"/>
    <property type="match status" value="1"/>
</dbReference>
<evidence type="ECO:0000259" key="4">
    <source>
        <dbReference type="PROSITE" id="PS50887"/>
    </source>
</evidence>
<dbReference type="InterPro" id="IPR000014">
    <property type="entry name" value="PAS"/>
</dbReference>
<dbReference type="InterPro" id="IPR035919">
    <property type="entry name" value="EAL_sf"/>
</dbReference>
<dbReference type="SMART" id="SM00086">
    <property type="entry name" value="PAC"/>
    <property type="match status" value="2"/>
</dbReference>
<dbReference type="Pfam" id="PF00989">
    <property type="entry name" value="PAS"/>
    <property type="match status" value="1"/>
</dbReference>
<dbReference type="InterPro" id="IPR013767">
    <property type="entry name" value="PAS_fold"/>
</dbReference>
<feature type="domain" description="GGDEF" evidence="4">
    <location>
        <begin position="293"/>
        <end position="427"/>
    </location>
</feature>
<dbReference type="InterPro" id="IPR035965">
    <property type="entry name" value="PAS-like_dom_sf"/>
</dbReference>
<dbReference type="CDD" id="cd01949">
    <property type="entry name" value="GGDEF"/>
    <property type="match status" value="1"/>
</dbReference>
<keyword evidence="6" id="KW-1185">Reference proteome</keyword>
<dbReference type="Pfam" id="PF00990">
    <property type="entry name" value="GGDEF"/>
    <property type="match status" value="1"/>
</dbReference>
<evidence type="ECO:0000259" key="3">
    <source>
        <dbReference type="PROSITE" id="PS50883"/>
    </source>
</evidence>
<accession>A0A6L6QG78</accession>
<dbReference type="InterPro" id="IPR043128">
    <property type="entry name" value="Rev_trsase/Diguanyl_cyclase"/>
</dbReference>
<dbReference type="InterPro" id="IPR001633">
    <property type="entry name" value="EAL_dom"/>
</dbReference>
<reference evidence="5 6" key="1">
    <citation type="submission" date="2019-11" db="EMBL/GenBank/DDBJ databases">
        <title>Type strains purchased from KCTC, JCM and DSMZ.</title>
        <authorList>
            <person name="Lu H."/>
        </authorList>
    </citation>
    <scope>NUCLEOTIDE SEQUENCE [LARGE SCALE GENOMIC DNA]</scope>
    <source>
        <strain evidence="5 6">JCM 31587</strain>
    </source>
</reference>
<dbReference type="PROSITE" id="PS50883">
    <property type="entry name" value="EAL"/>
    <property type="match status" value="1"/>
</dbReference>
<dbReference type="PROSITE" id="PS50113">
    <property type="entry name" value="PAC"/>
    <property type="match status" value="2"/>
</dbReference>
<dbReference type="PANTHER" id="PTHR44757:SF2">
    <property type="entry name" value="BIOFILM ARCHITECTURE MAINTENANCE PROTEIN MBAA"/>
    <property type="match status" value="1"/>
</dbReference>
<sequence length="814" mass="90820">MLTQLSLPNAGARARLAESVLDNLKEVVFQTDAAGCWTFLNPAWEELTGHQVADSLGKPFLQYLWPEDRKLNQQRFMPLLRREEEYCRHEIRYLHRDRSFRWVEVFARLTLGQDGALIGISGTLSDVTERKRNEEKLRFAASVFLHAGEGIMITAADATIIDVNGAFEKITGYTRAEACGRNPSMLSSGRQGSEFYDAMWERLHSDNFWQGEVWNRRKSGELYVERLTITGIRNARGKALNYVGIFSDITKQTLQAQHLDRIAHYDPLTGLPNRRLLADRLQHAMAQSRRRGSRLVVAYLDLDGFKAVNDELGHEFGDQLLVALGARMTHATRECDTVCRLGGDEFVVMLDDLQDASDFIPMVVRLLEAVAAPVVVERKVLRVTGSIGVAIYPQSVEIDADQLMRQADQAMYRAKTLGKNRYTVFGDDMPAAGAQVSGPLAEIARAISNAEFVLHYQPIVNLQTGELNSAEALIRWQHPDRGLLPPAEFLPLIEGHPIAASLDNWVMDEALRQHQAWLAEGLDVAISVNVSSTKLQERDFVERLRAKLGAHPRVGAGRIKLEVLETSALNDIGHVSQTITECAALGVPFALDDFGTGYSSLLYLKQLPAKRIKIDQSFVRDMLVDSDDLAILEGVLGMAAAFKREVIAEGVESIEHARMLVQMGCLMGQGYGIARPMPPHQVKAWAAAWRLPDGLAGCRVLDRNSAQLLVAAVEHQAWIRTLLDYARDGTQPLPPFIEEQCRLDMWLEQAVQRPQAGKLVTVAQRLHEAQHEMARQLVQHLAHGETSAVHDAMADLERMGEQLNLALNRLVEGV</sequence>
<dbReference type="InterPro" id="IPR001610">
    <property type="entry name" value="PAC"/>
</dbReference>
<dbReference type="PROSITE" id="PS50887">
    <property type="entry name" value="GGDEF"/>
    <property type="match status" value="1"/>
</dbReference>
<dbReference type="GO" id="GO:0006355">
    <property type="term" value="P:regulation of DNA-templated transcription"/>
    <property type="evidence" value="ECO:0007669"/>
    <property type="project" value="InterPro"/>
</dbReference>
<comment type="caution">
    <text evidence="5">The sequence shown here is derived from an EMBL/GenBank/DDBJ whole genome shotgun (WGS) entry which is preliminary data.</text>
</comment>
<dbReference type="NCBIfam" id="TIGR00254">
    <property type="entry name" value="GGDEF"/>
    <property type="match status" value="1"/>
</dbReference>
<name>A0A6L6QG78_9BURK</name>
<dbReference type="PANTHER" id="PTHR44757">
    <property type="entry name" value="DIGUANYLATE CYCLASE DGCP"/>
    <property type="match status" value="1"/>
</dbReference>
<dbReference type="SUPFAM" id="SSF141868">
    <property type="entry name" value="EAL domain-like"/>
    <property type="match status" value="1"/>
</dbReference>
<feature type="domain" description="PAS" evidence="1">
    <location>
        <begin position="133"/>
        <end position="182"/>
    </location>
</feature>
<feature type="domain" description="PAC" evidence="2">
    <location>
        <begin position="87"/>
        <end position="139"/>
    </location>
</feature>
<evidence type="ECO:0000259" key="2">
    <source>
        <dbReference type="PROSITE" id="PS50113"/>
    </source>
</evidence>
<dbReference type="AlphaFoldDB" id="A0A6L6QG78"/>
<dbReference type="NCBIfam" id="TIGR00229">
    <property type="entry name" value="sensory_box"/>
    <property type="match status" value="2"/>
</dbReference>
<evidence type="ECO:0000313" key="6">
    <source>
        <dbReference type="Proteomes" id="UP000472320"/>
    </source>
</evidence>
<dbReference type="SUPFAM" id="SSF55785">
    <property type="entry name" value="PYP-like sensor domain (PAS domain)"/>
    <property type="match status" value="2"/>
</dbReference>
<dbReference type="Proteomes" id="UP000472320">
    <property type="component" value="Unassembled WGS sequence"/>
</dbReference>
<dbReference type="SMART" id="SM00052">
    <property type="entry name" value="EAL"/>
    <property type="match status" value="1"/>
</dbReference>
<dbReference type="Gene3D" id="1.20.120.30">
    <property type="entry name" value="Aspartate receptor, ligand-binding domain"/>
    <property type="match status" value="1"/>
</dbReference>
<protein>
    <submittedName>
        <fullName evidence="5">EAL domain-containing protein</fullName>
    </submittedName>
</protein>
<dbReference type="Pfam" id="PF13426">
    <property type="entry name" value="PAS_9"/>
    <property type="match status" value="1"/>
</dbReference>
<dbReference type="OrthoDB" id="9813903at2"/>
<feature type="domain" description="PAC" evidence="2">
    <location>
        <begin position="209"/>
        <end position="261"/>
    </location>
</feature>
<dbReference type="Gene3D" id="3.20.20.450">
    <property type="entry name" value="EAL domain"/>
    <property type="match status" value="1"/>
</dbReference>
<feature type="domain" description="PAS" evidence="1">
    <location>
        <begin position="13"/>
        <end position="83"/>
    </location>
</feature>
<dbReference type="Pfam" id="PF00563">
    <property type="entry name" value="EAL"/>
    <property type="match status" value="1"/>
</dbReference>
<dbReference type="InterPro" id="IPR000160">
    <property type="entry name" value="GGDEF_dom"/>
</dbReference>
<gene>
    <name evidence="5" type="ORF">GM658_12225</name>
</gene>
<dbReference type="InterPro" id="IPR000700">
    <property type="entry name" value="PAS-assoc_C"/>
</dbReference>
<dbReference type="SUPFAM" id="SSF55073">
    <property type="entry name" value="Nucleotide cyclase"/>
    <property type="match status" value="1"/>
</dbReference>